<proteinExistence type="predicted"/>
<feature type="transmembrane region" description="Helical" evidence="1">
    <location>
        <begin position="304"/>
        <end position="325"/>
    </location>
</feature>
<feature type="transmembrane region" description="Helical" evidence="1">
    <location>
        <begin position="78"/>
        <end position="95"/>
    </location>
</feature>
<sequence>MQSSSSSEQCFVKATSICCYGLYKHNGTCRRENTLASLAVIEYNLLRGACLALGLAALCTCVRKLYQIQRLGGSTIQKQVYSFLVLASLTFVVRAPDPWSYGHLYPALATGLLSDMCTGSLVSVLILYTTFYARLVVPPPRLIQSDHYIRGFMALAFTINWFVFFVVQPAYLLWDDSHIFRSWHLLVQFAVAPLLVLVVSTTAFVFGVQVYRRLSSIRKANERSAAIDTLRTRAAATTTMYLFHDVLLDAAPPVLGTLSPAPILLGSFEEVDHMETDAQLADAKHYFHPHEAEVAFRPTSDWRVLKVTLVVEASALVSIGFWGMLVTDFVLRGCHLQRQFELAARDRTDTPTFALDMPYFSILQFGAIVGIYWCFSKTKTPTAALPADGTTMPSTRGLARS</sequence>
<keyword evidence="1" id="KW-1133">Transmembrane helix</keyword>
<dbReference type="AlphaFoldDB" id="A0A485K4S4"/>
<keyword evidence="1" id="KW-0812">Transmembrane</keyword>
<feature type="transmembrane region" description="Helical" evidence="1">
    <location>
        <begin position="107"/>
        <end position="131"/>
    </location>
</feature>
<evidence type="ECO:0000256" key="1">
    <source>
        <dbReference type="SAM" id="Phobius"/>
    </source>
</evidence>
<evidence type="ECO:0000313" key="2">
    <source>
        <dbReference type="EMBL" id="KAF0719197.1"/>
    </source>
</evidence>
<reference evidence="3 4" key="1">
    <citation type="submission" date="2019-03" db="EMBL/GenBank/DDBJ databases">
        <authorList>
            <person name="Gaulin E."/>
            <person name="Dumas B."/>
        </authorList>
    </citation>
    <scope>NUCLEOTIDE SEQUENCE [LARGE SCALE GENOMIC DNA]</scope>
    <source>
        <strain evidence="3">CBS 568.67</strain>
    </source>
</reference>
<keyword evidence="4" id="KW-1185">Reference proteome</keyword>
<evidence type="ECO:0000313" key="4">
    <source>
        <dbReference type="Proteomes" id="UP000332933"/>
    </source>
</evidence>
<accession>A0A485K4S4</accession>
<dbReference type="Proteomes" id="UP000332933">
    <property type="component" value="Unassembled WGS sequence"/>
</dbReference>
<dbReference type="EMBL" id="CAADRA010000085">
    <property type="protein sequence ID" value="VFT78419.1"/>
    <property type="molecule type" value="Genomic_DNA"/>
</dbReference>
<feature type="transmembrane region" description="Helical" evidence="1">
    <location>
        <begin position="152"/>
        <end position="174"/>
    </location>
</feature>
<gene>
    <name evidence="3" type="primary">Aste57867_1199</name>
    <name evidence="2" type="ORF">As57867_001198</name>
    <name evidence="3" type="ORF">ASTE57867_1199</name>
</gene>
<protein>
    <submittedName>
        <fullName evidence="3">Aste57867_1199 protein</fullName>
    </submittedName>
</protein>
<feature type="transmembrane region" description="Helical" evidence="1">
    <location>
        <begin position="357"/>
        <end position="375"/>
    </location>
</feature>
<keyword evidence="1" id="KW-0472">Membrane</keyword>
<dbReference type="EMBL" id="VJMH01000085">
    <property type="protein sequence ID" value="KAF0719197.1"/>
    <property type="molecule type" value="Genomic_DNA"/>
</dbReference>
<organism evidence="3 4">
    <name type="scientific">Aphanomyces stellatus</name>
    <dbReference type="NCBI Taxonomy" id="120398"/>
    <lineage>
        <taxon>Eukaryota</taxon>
        <taxon>Sar</taxon>
        <taxon>Stramenopiles</taxon>
        <taxon>Oomycota</taxon>
        <taxon>Saprolegniomycetes</taxon>
        <taxon>Saprolegniales</taxon>
        <taxon>Verrucalvaceae</taxon>
        <taxon>Aphanomyces</taxon>
    </lineage>
</organism>
<dbReference type="OrthoDB" id="165760at2759"/>
<reference evidence="2" key="2">
    <citation type="submission" date="2019-06" db="EMBL/GenBank/DDBJ databases">
        <title>Genomics analysis of Aphanomyces spp. identifies a new class of oomycete effector associated with host adaptation.</title>
        <authorList>
            <person name="Gaulin E."/>
        </authorList>
    </citation>
    <scope>NUCLEOTIDE SEQUENCE</scope>
    <source>
        <strain evidence="2">CBS 578.67</strain>
    </source>
</reference>
<feature type="transmembrane region" description="Helical" evidence="1">
    <location>
        <begin position="45"/>
        <end position="66"/>
    </location>
</feature>
<evidence type="ECO:0000313" key="3">
    <source>
        <dbReference type="EMBL" id="VFT78419.1"/>
    </source>
</evidence>
<name>A0A485K4S4_9STRA</name>
<feature type="transmembrane region" description="Helical" evidence="1">
    <location>
        <begin position="186"/>
        <end position="211"/>
    </location>
</feature>